<proteinExistence type="predicted"/>
<name>A0A0E9UVW2_ANGAN</name>
<organism evidence="1">
    <name type="scientific">Anguilla anguilla</name>
    <name type="common">European freshwater eel</name>
    <name type="synonym">Muraena anguilla</name>
    <dbReference type="NCBI Taxonomy" id="7936"/>
    <lineage>
        <taxon>Eukaryota</taxon>
        <taxon>Metazoa</taxon>
        <taxon>Chordata</taxon>
        <taxon>Craniata</taxon>
        <taxon>Vertebrata</taxon>
        <taxon>Euteleostomi</taxon>
        <taxon>Actinopterygii</taxon>
        <taxon>Neopterygii</taxon>
        <taxon>Teleostei</taxon>
        <taxon>Anguilliformes</taxon>
        <taxon>Anguillidae</taxon>
        <taxon>Anguilla</taxon>
    </lineage>
</organism>
<dbReference type="EMBL" id="GBXM01038625">
    <property type="protein sequence ID" value="JAH69952.1"/>
    <property type="molecule type" value="Transcribed_RNA"/>
</dbReference>
<reference evidence="1" key="2">
    <citation type="journal article" date="2015" name="Fish Shellfish Immunol.">
        <title>Early steps in the European eel (Anguilla anguilla)-Vibrio vulnificus interaction in the gills: Role of the RtxA13 toxin.</title>
        <authorList>
            <person name="Callol A."/>
            <person name="Pajuelo D."/>
            <person name="Ebbesson L."/>
            <person name="Teles M."/>
            <person name="MacKenzie S."/>
            <person name="Amaro C."/>
        </authorList>
    </citation>
    <scope>NUCLEOTIDE SEQUENCE</scope>
</reference>
<protein>
    <submittedName>
        <fullName evidence="1">Uncharacterized protein</fullName>
    </submittedName>
</protein>
<reference evidence="1" key="1">
    <citation type="submission" date="2014-11" db="EMBL/GenBank/DDBJ databases">
        <authorList>
            <person name="Amaro Gonzalez C."/>
        </authorList>
    </citation>
    <scope>NUCLEOTIDE SEQUENCE</scope>
</reference>
<accession>A0A0E9UVW2</accession>
<evidence type="ECO:0000313" key="1">
    <source>
        <dbReference type="EMBL" id="JAH69952.1"/>
    </source>
</evidence>
<sequence length="12" mass="1374">MQMGYISKLCTV</sequence>